<comment type="caution">
    <text evidence="2">The sequence shown here is derived from an EMBL/GenBank/DDBJ whole genome shotgun (WGS) entry which is preliminary data.</text>
</comment>
<organism evidence="2 3">
    <name type="scientific">Sphingobium wenxiniae (strain DSM 21828 / CGMCC 1.7748 / JZ-1)</name>
    <dbReference type="NCBI Taxonomy" id="595605"/>
    <lineage>
        <taxon>Bacteria</taxon>
        <taxon>Pseudomonadati</taxon>
        <taxon>Pseudomonadota</taxon>
        <taxon>Alphaproteobacteria</taxon>
        <taxon>Sphingomonadales</taxon>
        <taxon>Sphingomonadaceae</taxon>
        <taxon>Sphingobium</taxon>
    </lineage>
</organism>
<keyword evidence="1" id="KW-0732">Signal</keyword>
<dbReference type="RefSeq" id="WP_021244879.1">
    <property type="nucleotide sequence ID" value="NZ_JACIIY010000007.1"/>
</dbReference>
<feature type="signal peptide" evidence="1">
    <location>
        <begin position="1"/>
        <end position="36"/>
    </location>
</feature>
<protein>
    <submittedName>
        <fullName evidence="2">Uncharacterized protein</fullName>
    </submittedName>
</protein>
<proteinExistence type="predicted"/>
<keyword evidence="3" id="KW-1185">Reference proteome</keyword>
<reference evidence="2 3" key="1">
    <citation type="journal article" date="2015" name="Stand. Genomic Sci.">
        <title>Genomic Encyclopedia of Bacterial and Archaeal Type Strains, Phase III: the genomes of soil and plant-associated and newly described type strains.</title>
        <authorList>
            <person name="Whitman W.B."/>
            <person name="Woyke T."/>
            <person name="Klenk H.P."/>
            <person name="Zhou Y."/>
            <person name="Lilburn T.G."/>
            <person name="Beck B.J."/>
            <person name="De Vos P."/>
            <person name="Vandamme P."/>
            <person name="Eisen J.A."/>
            <person name="Garrity G."/>
            <person name="Hugenholtz P."/>
            <person name="Kyrpides N.C."/>
        </authorList>
    </citation>
    <scope>NUCLEOTIDE SEQUENCE [LARGE SCALE GENOMIC DNA]</scope>
    <source>
        <strain evidence="2 3">CGMCC 1.7748</strain>
    </source>
</reference>
<evidence type="ECO:0000313" key="2">
    <source>
        <dbReference type="EMBL" id="TWH92730.1"/>
    </source>
</evidence>
<dbReference type="AlphaFoldDB" id="A0A562KBD0"/>
<evidence type="ECO:0000313" key="3">
    <source>
        <dbReference type="Proteomes" id="UP000316624"/>
    </source>
</evidence>
<dbReference type="EMBL" id="VLKK01000008">
    <property type="protein sequence ID" value="TWH92730.1"/>
    <property type="molecule type" value="Genomic_DNA"/>
</dbReference>
<sequence>MTNKTTKSTGKLEKFLWACLISVANPLIWGSPLAHAASSAPPSAASPALSYADLVDLADAASVIVHVRIRNSMALPAARAGNVPAGYRRLYIEADVASLIRGEGGISPAVTYLYDAPLDARGKVAKLKKAHMLLFAKQGVRPGELQLISRDAQIPASSAEMEQVKGIVSALVSPDAPPRILGLGDAFHVSGTITGEGETQIFLRTENGEPVSLSIVRRPGQEPRWAVALGEIVDEAARPPQPGSLLWYRLACALPPALPLQSVRTLAPVDAEAARADYQLIVQALGRCERTRRPG</sequence>
<dbReference type="Proteomes" id="UP000316624">
    <property type="component" value="Unassembled WGS sequence"/>
</dbReference>
<evidence type="ECO:0000256" key="1">
    <source>
        <dbReference type="SAM" id="SignalP"/>
    </source>
</evidence>
<gene>
    <name evidence="2" type="ORF">IQ35_02389</name>
</gene>
<feature type="chain" id="PRO_5022247528" evidence="1">
    <location>
        <begin position="37"/>
        <end position="295"/>
    </location>
</feature>
<name>A0A562KBD0_SPHWJ</name>
<accession>A0A562KBD0</accession>